<dbReference type="PROSITE" id="PS50850">
    <property type="entry name" value="MFS"/>
    <property type="match status" value="1"/>
</dbReference>
<feature type="transmembrane region" description="Helical" evidence="6">
    <location>
        <begin position="169"/>
        <end position="191"/>
    </location>
</feature>
<dbReference type="SUPFAM" id="SSF103473">
    <property type="entry name" value="MFS general substrate transporter"/>
    <property type="match status" value="1"/>
</dbReference>
<evidence type="ECO:0000256" key="4">
    <source>
        <dbReference type="ARBA" id="ARBA00022989"/>
    </source>
</evidence>
<feature type="transmembrane region" description="Helical" evidence="6">
    <location>
        <begin position="51"/>
        <end position="71"/>
    </location>
</feature>
<feature type="transmembrane region" description="Helical" evidence="6">
    <location>
        <begin position="142"/>
        <end position="163"/>
    </location>
</feature>
<sequence>MRTSQPYQPGLRTHAGLALLALVYIFSYIDRQAIAVLIEPIKREFAVSDTAIGSLSGVAFAVLYAGLGVPIGKLADRANRRNIVALCCGLWSLATMACGVSAQFWQLFLARMGVAVGEAGGMAPSVSLIADMYPPQRRSLMLSVFMLGPNLGVLVGLAAGGWIAQTHGWRAAFLFFGAPGVVLALLVRLVVREPQRGAFELAPAARAASRPLRAQLSRLWSIRALRFLCLACASAGVASYGYGIWATTFLVRTYGVTLAQAGFVFGVTSGVGAIAGALFSGVLCDRLVAHDRRWQLALPMIGIALSIPAVLAFLLWPATGAWHAGALAVPHAMVFALLFSFFASWFPALSYAAASQLVNADERSTAASLVNLFLTLFGVGLGPLVTGVLSDRLTPLYGHDALRYALVGTMTILVATVAFYAAALNPYRQRLAAMHAAASQPA</sequence>
<proteinExistence type="predicted"/>
<evidence type="ECO:0000313" key="8">
    <source>
        <dbReference type="EMBL" id="PVX81202.1"/>
    </source>
</evidence>
<accession>A0ABX5KP84</accession>
<keyword evidence="9" id="KW-1185">Reference proteome</keyword>
<comment type="caution">
    <text evidence="8">The sequence shown here is derived from an EMBL/GenBank/DDBJ whole genome shotgun (WGS) entry which is preliminary data.</text>
</comment>
<evidence type="ECO:0000256" key="5">
    <source>
        <dbReference type="ARBA" id="ARBA00023136"/>
    </source>
</evidence>
<evidence type="ECO:0000256" key="3">
    <source>
        <dbReference type="ARBA" id="ARBA00022692"/>
    </source>
</evidence>
<feature type="transmembrane region" description="Helical" evidence="6">
    <location>
        <begin position="366"/>
        <end position="389"/>
    </location>
</feature>
<keyword evidence="3 6" id="KW-0812">Transmembrane</keyword>
<dbReference type="Proteomes" id="UP000245712">
    <property type="component" value="Unassembled WGS sequence"/>
</dbReference>
<keyword evidence="4 6" id="KW-1133">Transmembrane helix</keyword>
<dbReference type="Gene3D" id="1.20.1250.20">
    <property type="entry name" value="MFS general substrate transporter like domains"/>
    <property type="match status" value="2"/>
</dbReference>
<keyword evidence="5 6" id="KW-0472">Membrane</keyword>
<dbReference type="Pfam" id="PF07690">
    <property type="entry name" value="MFS_1"/>
    <property type="match status" value="1"/>
</dbReference>
<dbReference type="InterPro" id="IPR011701">
    <property type="entry name" value="MFS"/>
</dbReference>
<feature type="transmembrane region" description="Helical" evidence="6">
    <location>
        <begin position="296"/>
        <end position="316"/>
    </location>
</feature>
<dbReference type="InterPro" id="IPR036259">
    <property type="entry name" value="MFS_trans_sf"/>
</dbReference>
<protein>
    <submittedName>
        <fullName evidence="8">Sugar phosphate permease</fullName>
    </submittedName>
</protein>
<dbReference type="PANTHER" id="PTHR23505">
    <property type="entry name" value="SPINSTER"/>
    <property type="match status" value="1"/>
</dbReference>
<dbReference type="RefSeq" id="WP_116612262.1">
    <property type="nucleotide sequence ID" value="NZ_CAJZAT010000042.1"/>
</dbReference>
<dbReference type="InterPro" id="IPR020846">
    <property type="entry name" value="MFS_dom"/>
</dbReference>
<organism evidence="8 9">
    <name type="scientific">Paraburkholderia unamae</name>
    <dbReference type="NCBI Taxonomy" id="219649"/>
    <lineage>
        <taxon>Bacteria</taxon>
        <taxon>Pseudomonadati</taxon>
        <taxon>Pseudomonadota</taxon>
        <taxon>Betaproteobacteria</taxon>
        <taxon>Burkholderiales</taxon>
        <taxon>Burkholderiaceae</taxon>
        <taxon>Paraburkholderia</taxon>
    </lineage>
</organism>
<feature type="domain" description="Major facilitator superfamily (MFS) profile" evidence="7">
    <location>
        <begin position="16"/>
        <end position="426"/>
    </location>
</feature>
<name>A0ABX5KP84_9BURK</name>
<feature type="transmembrane region" description="Helical" evidence="6">
    <location>
        <begin position="83"/>
        <end position="102"/>
    </location>
</feature>
<evidence type="ECO:0000259" key="7">
    <source>
        <dbReference type="PROSITE" id="PS50850"/>
    </source>
</evidence>
<evidence type="ECO:0000256" key="1">
    <source>
        <dbReference type="ARBA" id="ARBA00004141"/>
    </source>
</evidence>
<evidence type="ECO:0000256" key="2">
    <source>
        <dbReference type="ARBA" id="ARBA00022448"/>
    </source>
</evidence>
<dbReference type="InterPro" id="IPR044770">
    <property type="entry name" value="MFS_spinster-like"/>
</dbReference>
<feature type="transmembrane region" description="Helical" evidence="6">
    <location>
        <begin position="401"/>
        <end position="424"/>
    </location>
</feature>
<dbReference type="EMBL" id="QEOB01000011">
    <property type="protein sequence ID" value="PVX81202.1"/>
    <property type="molecule type" value="Genomic_DNA"/>
</dbReference>
<evidence type="ECO:0000313" key="9">
    <source>
        <dbReference type="Proteomes" id="UP000245712"/>
    </source>
</evidence>
<dbReference type="PANTHER" id="PTHR23505:SF79">
    <property type="entry name" value="PROTEIN SPINSTER"/>
    <property type="match status" value="1"/>
</dbReference>
<dbReference type="CDD" id="cd17328">
    <property type="entry name" value="MFS_spinster_like"/>
    <property type="match status" value="1"/>
</dbReference>
<feature type="transmembrane region" description="Helical" evidence="6">
    <location>
        <begin position="227"/>
        <end position="251"/>
    </location>
</feature>
<feature type="transmembrane region" description="Helical" evidence="6">
    <location>
        <begin position="108"/>
        <end position="130"/>
    </location>
</feature>
<comment type="subcellular location">
    <subcellularLocation>
        <location evidence="1">Membrane</location>
        <topology evidence="1">Multi-pass membrane protein</topology>
    </subcellularLocation>
</comment>
<gene>
    <name evidence="8" type="ORF">C7402_111104</name>
</gene>
<feature type="transmembrane region" description="Helical" evidence="6">
    <location>
        <begin position="263"/>
        <end position="284"/>
    </location>
</feature>
<reference evidence="8 9" key="1">
    <citation type="submission" date="2018-05" db="EMBL/GenBank/DDBJ databases">
        <title>Genomic Encyclopedia of Type Strains, Phase IV (KMG-V): Genome sequencing to study the core and pangenomes of soil and plant-associated prokaryotes.</title>
        <authorList>
            <person name="Whitman W."/>
        </authorList>
    </citation>
    <scope>NUCLEOTIDE SEQUENCE [LARGE SCALE GENOMIC DNA]</scope>
    <source>
        <strain evidence="8 9">SCZa-39</strain>
    </source>
</reference>
<feature type="transmembrane region" description="Helical" evidence="6">
    <location>
        <begin position="328"/>
        <end position="354"/>
    </location>
</feature>
<evidence type="ECO:0000256" key="6">
    <source>
        <dbReference type="SAM" id="Phobius"/>
    </source>
</evidence>
<keyword evidence="2" id="KW-0813">Transport</keyword>